<dbReference type="AlphaFoldDB" id="A0A916YD35"/>
<dbReference type="RefSeq" id="WP_188712264.1">
    <property type="nucleotide sequence ID" value="NZ_BMHO01000001.1"/>
</dbReference>
<evidence type="ECO:0000313" key="3">
    <source>
        <dbReference type="Proteomes" id="UP000633205"/>
    </source>
</evidence>
<dbReference type="Proteomes" id="UP000633205">
    <property type="component" value="Unassembled WGS sequence"/>
</dbReference>
<feature type="domain" description="DUF6457" evidence="1">
    <location>
        <begin position="8"/>
        <end position="86"/>
    </location>
</feature>
<accession>A0A916YD35</accession>
<comment type="caution">
    <text evidence="2">The sequence shown here is derived from an EMBL/GenBank/DDBJ whole genome shotgun (WGS) entry which is preliminary data.</text>
</comment>
<proteinExistence type="predicted"/>
<reference evidence="2" key="1">
    <citation type="journal article" date="2014" name="Int. J. Syst. Evol. Microbiol.">
        <title>Complete genome sequence of Corynebacterium casei LMG S-19264T (=DSM 44701T), isolated from a smear-ripened cheese.</title>
        <authorList>
            <consortium name="US DOE Joint Genome Institute (JGI-PGF)"/>
            <person name="Walter F."/>
            <person name="Albersmeier A."/>
            <person name="Kalinowski J."/>
            <person name="Ruckert C."/>
        </authorList>
    </citation>
    <scope>NUCLEOTIDE SEQUENCE</scope>
    <source>
        <strain evidence="2">CGMCC 1.15152</strain>
    </source>
</reference>
<evidence type="ECO:0000313" key="2">
    <source>
        <dbReference type="EMBL" id="GGD40707.1"/>
    </source>
</evidence>
<evidence type="ECO:0000259" key="1">
    <source>
        <dbReference type="Pfam" id="PF20058"/>
    </source>
</evidence>
<organism evidence="2 3">
    <name type="scientific">Microbacterium faecale</name>
    <dbReference type="NCBI Taxonomy" id="1804630"/>
    <lineage>
        <taxon>Bacteria</taxon>
        <taxon>Bacillati</taxon>
        <taxon>Actinomycetota</taxon>
        <taxon>Actinomycetes</taxon>
        <taxon>Micrococcales</taxon>
        <taxon>Microbacteriaceae</taxon>
        <taxon>Microbacterium</taxon>
    </lineage>
</organism>
<protein>
    <recommendedName>
        <fullName evidence="1">DUF6457 domain-containing protein</fullName>
    </recommendedName>
</protein>
<keyword evidence="3" id="KW-1185">Reference proteome</keyword>
<dbReference type="EMBL" id="BMHO01000001">
    <property type="protein sequence ID" value="GGD40707.1"/>
    <property type="molecule type" value="Genomic_DNA"/>
</dbReference>
<reference evidence="2" key="2">
    <citation type="submission" date="2020-09" db="EMBL/GenBank/DDBJ databases">
        <authorList>
            <person name="Sun Q."/>
            <person name="Zhou Y."/>
        </authorList>
    </citation>
    <scope>NUCLEOTIDE SEQUENCE</scope>
    <source>
        <strain evidence="2">CGMCC 1.15152</strain>
    </source>
</reference>
<dbReference type="InterPro" id="IPR045598">
    <property type="entry name" value="DUF6457"/>
</dbReference>
<sequence length="87" mass="9148">MSDQRHLPPEALDEWTRAACAELGLSRADVDISLVLDLARDIAHGVARPAAPLTTFLTGLAAGRSTDPDAARAAIAKVTALAEEWDA</sequence>
<dbReference type="Pfam" id="PF20058">
    <property type="entry name" value="DUF6457"/>
    <property type="match status" value="1"/>
</dbReference>
<gene>
    <name evidence="2" type="ORF">GCM10010915_21930</name>
</gene>
<name>A0A916YD35_9MICO</name>